<organism evidence="3 4">
    <name type="scientific">Aspergillus turcosus</name>
    <dbReference type="NCBI Taxonomy" id="1245748"/>
    <lineage>
        <taxon>Eukaryota</taxon>
        <taxon>Fungi</taxon>
        <taxon>Dikarya</taxon>
        <taxon>Ascomycota</taxon>
        <taxon>Pezizomycotina</taxon>
        <taxon>Eurotiomycetes</taxon>
        <taxon>Eurotiomycetidae</taxon>
        <taxon>Eurotiales</taxon>
        <taxon>Aspergillaceae</taxon>
        <taxon>Aspergillus</taxon>
        <taxon>Aspergillus subgen. Fumigati</taxon>
    </lineage>
</organism>
<feature type="region of interest" description="Disordered" evidence="1">
    <location>
        <begin position="1"/>
        <end position="89"/>
    </location>
</feature>
<dbReference type="AlphaFoldDB" id="A0A421CY55"/>
<feature type="region of interest" description="Disordered" evidence="1">
    <location>
        <begin position="127"/>
        <end position="154"/>
    </location>
</feature>
<evidence type="ECO:0000313" key="4">
    <source>
        <dbReference type="Proteomes" id="UP000215289"/>
    </source>
</evidence>
<name>A0A421CY55_9EURO</name>
<comment type="caution">
    <text evidence="3">The sequence shown here is derived from an EMBL/GenBank/DDBJ whole genome shotgun (WGS) entry which is preliminary data.</text>
</comment>
<keyword evidence="2" id="KW-0472">Membrane</keyword>
<dbReference type="EMBL" id="NIDN02000182">
    <property type="protein sequence ID" value="RLL94821.1"/>
    <property type="molecule type" value="Genomic_DNA"/>
</dbReference>
<evidence type="ECO:0000313" key="3">
    <source>
        <dbReference type="EMBL" id="RLL94821.1"/>
    </source>
</evidence>
<dbReference type="OrthoDB" id="3539644at2759"/>
<evidence type="ECO:0000256" key="2">
    <source>
        <dbReference type="SAM" id="Phobius"/>
    </source>
</evidence>
<keyword evidence="2" id="KW-1133">Transmembrane helix</keyword>
<keyword evidence="4" id="KW-1185">Reference proteome</keyword>
<accession>A0A421CY55</accession>
<keyword evidence="2" id="KW-0812">Transmembrane</keyword>
<feature type="transmembrane region" description="Helical" evidence="2">
    <location>
        <begin position="99"/>
        <end position="120"/>
    </location>
</feature>
<feature type="non-terminal residue" evidence="3">
    <location>
        <position position="386"/>
    </location>
</feature>
<evidence type="ECO:0000256" key="1">
    <source>
        <dbReference type="SAM" id="MobiDB-lite"/>
    </source>
</evidence>
<sequence>MSELGSPDRHDDSAPIYQSSMLDEDQSHSTAPLLPKSQEYETAPADGMKELEMGDVKNFSPSPSPRPSSTLGIDDEWTPSPRFKRPHSRSRTRTFRRTCLLFLLKAVLAVWFGVVLYNVVRYCARSPKPGSLPESSTSTGTSDEGTPADTNRRITIDSNAENIHGVYPLYDLLSLTTTTGNITVAIAPQPAHPDHPFEPARLHIRSLSGTVTVSFTAPEAALLPDLDLELNLDLAMEANAGTSTSRTDTDTDNYNYNCLRTKTLPARPYDLDIQTETGPIAGRMIFSRSARLVSGGGDITAMLIPVVVGPVPGVDENCTTEMTGRNVSIETETESGEQRVHVTQPFVLGSEAGGAAEGFHCVSGSHVAGDGAMEVAYPAAWAGSVH</sequence>
<feature type="compositionally biased region" description="Low complexity" evidence="1">
    <location>
        <begin position="134"/>
        <end position="145"/>
    </location>
</feature>
<protein>
    <submittedName>
        <fullName evidence="3">Uncharacterized protein</fullName>
    </submittedName>
</protein>
<feature type="compositionally biased region" description="Basic and acidic residues" evidence="1">
    <location>
        <begin position="1"/>
        <end position="13"/>
    </location>
</feature>
<reference evidence="3 4" key="1">
    <citation type="submission" date="2018-08" db="EMBL/GenBank/DDBJ databases">
        <title>Draft genome sequences of two Aspergillus turcosus clinical strains isolated from bronchoalveolar lavage fluid: one azole-susceptible and the other azole-resistant.</title>
        <authorList>
            <person name="Parent-Michaud M."/>
            <person name="Dufresne P.J."/>
            <person name="Fournier E."/>
            <person name="Martineau C."/>
            <person name="Moreira S."/>
            <person name="Perkins V."/>
            <person name="De Repentigny L."/>
            <person name="Dufresne S.F."/>
        </authorList>
    </citation>
    <scope>NUCLEOTIDE SEQUENCE [LARGE SCALE GENOMIC DNA]</scope>
    <source>
        <strain evidence="3">HMR AF 1038</strain>
    </source>
</reference>
<proteinExistence type="predicted"/>
<dbReference type="STRING" id="1245748.A0A421CY55"/>
<gene>
    <name evidence="3" type="ORF">CFD26_100008</name>
</gene>
<dbReference type="Proteomes" id="UP000215289">
    <property type="component" value="Unassembled WGS sequence"/>
</dbReference>